<dbReference type="STRING" id="251221.gene:10760536"/>
<proteinExistence type="predicted"/>
<protein>
    <submittedName>
        <fullName evidence="2">Gll3031 protein</fullName>
    </submittedName>
</protein>
<evidence type="ECO:0000313" key="2">
    <source>
        <dbReference type="EMBL" id="BAC90972.1"/>
    </source>
</evidence>
<evidence type="ECO:0000259" key="1">
    <source>
        <dbReference type="Pfam" id="PF04015"/>
    </source>
</evidence>
<dbReference type="PhylomeDB" id="Q7NCE8"/>
<reference evidence="2 3" key="2">
    <citation type="journal article" date="2003" name="DNA Res.">
        <title>Complete genome structure of Gloeobacter violaceus PCC 7421, a cyanobacterium that lacks thylakoids (supplement).</title>
        <authorList>
            <person name="Nakamura Y."/>
            <person name="Kaneko T."/>
            <person name="Sato S."/>
            <person name="Mimuro M."/>
            <person name="Miyashita H."/>
            <person name="Tsuchiya T."/>
            <person name="Sasamoto S."/>
            <person name="Watanabe A."/>
            <person name="Kawashima K."/>
            <person name="Kishida Y."/>
            <person name="Kiyokawa C."/>
            <person name="Kohara M."/>
            <person name="Matsumoto M."/>
            <person name="Matsuno A."/>
            <person name="Nakazaki N."/>
            <person name="Shimpo S."/>
            <person name="Takeuchi C."/>
            <person name="Yamada M."/>
            <person name="Tabata S."/>
        </authorList>
    </citation>
    <scope>NUCLEOTIDE SEQUENCE [LARGE SCALE GENOMIC DNA]</scope>
    <source>
        <strain evidence="3">ATCC 29082 / PCC 7421</strain>
    </source>
</reference>
<dbReference type="KEGG" id="gvi:gll3031"/>
<dbReference type="Pfam" id="PF04015">
    <property type="entry name" value="DUF362"/>
    <property type="match status" value="1"/>
</dbReference>
<dbReference type="InParanoid" id="Q7NCE8"/>
<accession>Q7NCE8</accession>
<sequence length="259" mass="28344">MRVHLVDAEKFVYVPPAAAHNARQVLIKPNLGYPAGPPVTVGMSVLGEVIAGIRRVNGSTEIWIVEGVCHRLEAAVIARKLGLDALLTEGVHFLDADNLPCKPYPNRAKVPQRFAELWAPQLLEEVDCRISVGALKRTVLKDAVLMSCALKNLYGLFPRERYRARSPHARGQLHRPDVHRVICDVYTTIGILFDGAVVDGTQKFISKDWQPDIGTPAPCGKVIWGDDLLAVDREACRLAGEGMPAYLELIDWAQAAAGG</sequence>
<name>Q7NCE8_GLOVI</name>
<dbReference type="EMBL" id="BA000045">
    <property type="protein sequence ID" value="BAC90972.1"/>
    <property type="molecule type" value="Genomic_DNA"/>
</dbReference>
<dbReference type="AlphaFoldDB" id="Q7NCE8"/>
<dbReference type="RefSeq" id="WP_011143024.1">
    <property type="nucleotide sequence ID" value="NC_005125.1"/>
</dbReference>
<gene>
    <name evidence="2" type="ordered locus">gll3031</name>
</gene>
<dbReference type="eggNOG" id="COG2006">
    <property type="taxonomic scope" value="Bacteria"/>
</dbReference>
<organism evidence="2 3">
    <name type="scientific">Gloeobacter violaceus (strain ATCC 29082 / PCC 7421)</name>
    <dbReference type="NCBI Taxonomy" id="251221"/>
    <lineage>
        <taxon>Bacteria</taxon>
        <taxon>Bacillati</taxon>
        <taxon>Cyanobacteriota</taxon>
        <taxon>Cyanophyceae</taxon>
        <taxon>Gloeobacterales</taxon>
        <taxon>Gloeobacteraceae</taxon>
        <taxon>Gloeobacter</taxon>
    </lineage>
</organism>
<evidence type="ECO:0000313" key="3">
    <source>
        <dbReference type="Proteomes" id="UP000000557"/>
    </source>
</evidence>
<dbReference type="Proteomes" id="UP000000557">
    <property type="component" value="Chromosome"/>
</dbReference>
<feature type="domain" description="DUF362" evidence="1">
    <location>
        <begin position="25"/>
        <end position="237"/>
    </location>
</feature>
<dbReference type="EnsemblBacteria" id="BAC90972">
    <property type="protein sequence ID" value="BAC90972"/>
    <property type="gene ID" value="BAC90972"/>
</dbReference>
<reference evidence="2 3" key="1">
    <citation type="journal article" date="2003" name="DNA Res.">
        <title>Complete genome structure of Gloeobacter violaceus PCC 7421, a cyanobacterium that lacks thylakoids.</title>
        <authorList>
            <person name="Nakamura Y."/>
            <person name="Kaneko T."/>
            <person name="Sato S."/>
            <person name="Mimuro M."/>
            <person name="Miyashita H."/>
            <person name="Tsuchiya T."/>
            <person name="Sasamoto S."/>
            <person name="Watanabe A."/>
            <person name="Kawashima K."/>
            <person name="Kishida Y."/>
            <person name="Kiyokawa C."/>
            <person name="Kohara M."/>
            <person name="Matsumoto M."/>
            <person name="Matsuno A."/>
            <person name="Nakazaki N."/>
            <person name="Shimpo S."/>
            <person name="Takeuchi C."/>
            <person name="Yamada M."/>
            <person name="Tabata S."/>
        </authorList>
    </citation>
    <scope>NUCLEOTIDE SEQUENCE [LARGE SCALE GENOMIC DNA]</scope>
    <source>
        <strain evidence="3">ATCC 29082 / PCC 7421</strain>
    </source>
</reference>
<dbReference type="OrthoDB" id="494749at2"/>
<dbReference type="PATRIC" id="fig|251221.4.peg.3061"/>
<dbReference type="HOGENOM" id="CLU_1029781_0_0_3"/>
<dbReference type="InterPro" id="IPR007160">
    <property type="entry name" value="DUF362"/>
</dbReference>
<keyword evidence="3" id="KW-1185">Reference proteome</keyword>